<comment type="function">
    <text evidence="24">Lysosomal dipeptide uniporter that selectively exports lysine, arginine or histidine-containing dipeptides with a net positive charge from the lysosome lumen into the cytosol. Could play a role in a specific type of protein O-glycosylation indirectly regulating macrophages migration and tissue invasion. Also essential for liver homeostasis.</text>
</comment>
<evidence type="ECO:0000256" key="24">
    <source>
        <dbReference type="ARBA" id="ARBA00045709"/>
    </source>
</evidence>
<evidence type="ECO:0000256" key="6">
    <source>
        <dbReference type="ARBA" id="ARBA00022989"/>
    </source>
</evidence>
<evidence type="ECO:0000256" key="20">
    <source>
        <dbReference type="ARBA" id="ARBA00044919"/>
    </source>
</evidence>
<feature type="domain" description="Major facilitator superfamily (MFS) profile" evidence="27">
    <location>
        <begin position="17"/>
        <end position="417"/>
    </location>
</feature>
<comment type="catalytic activity">
    <reaction evidence="19">
        <text>L-histidyl-L-alpha-amino acid(out) = L-histidyl-L-alpha-amino acid(in)</text>
        <dbReference type="Rhea" id="RHEA:79379"/>
        <dbReference type="ChEBI" id="CHEBI:229964"/>
    </reaction>
</comment>
<dbReference type="AlphaFoldDB" id="A0AA46YNZ0"/>
<dbReference type="GO" id="GO:0005886">
    <property type="term" value="C:plasma membrane"/>
    <property type="evidence" value="ECO:0007669"/>
    <property type="project" value="UniProtKB-SubCell"/>
</dbReference>
<evidence type="ECO:0000256" key="16">
    <source>
        <dbReference type="ARBA" id="ARBA00044899"/>
    </source>
</evidence>
<evidence type="ECO:0000256" key="23">
    <source>
        <dbReference type="ARBA" id="ARBA00045018"/>
    </source>
</evidence>
<feature type="transmembrane region" description="Helical" evidence="26">
    <location>
        <begin position="140"/>
        <end position="160"/>
    </location>
</feature>
<feature type="transmembrane region" description="Helical" evidence="26">
    <location>
        <begin position="290"/>
        <end position="310"/>
    </location>
</feature>
<feature type="transmembrane region" description="Helical" evidence="26">
    <location>
        <begin position="172"/>
        <end position="191"/>
    </location>
</feature>
<name>A0AA46YNZ0_9ACTN</name>
<evidence type="ECO:0000313" key="29">
    <source>
        <dbReference type="Proteomes" id="UP001164390"/>
    </source>
</evidence>
<dbReference type="InterPro" id="IPR011701">
    <property type="entry name" value="MFS"/>
</dbReference>
<dbReference type="PROSITE" id="PS50850">
    <property type="entry name" value="MFS"/>
    <property type="match status" value="1"/>
</dbReference>
<protein>
    <recommendedName>
        <fullName evidence="22">Lysosomal dipeptide transporter MFSD1</fullName>
    </recommendedName>
    <alternativeName>
        <fullName evidence="23">Major facilitator superfamily domain-containing protein 1</fullName>
    </alternativeName>
</protein>
<keyword evidence="8" id="KW-0458">Lysosome</keyword>
<comment type="catalytic activity">
    <reaction evidence="20">
        <text>L-alanyl-L-lysine(out) = L-alanyl-L-lysine(in)</text>
        <dbReference type="Rhea" id="RHEA:79415"/>
        <dbReference type="ChEBI" id="CHEBI:192470"/>
    </reaction>
</comment>
<feature type="transmembrane region" description="Helical" evidence="26">
    <location>
        <begin position="262"/>
        <end position="283"/>
    </location>
</feature>
<evidence type="ECO:0000256" key="17">
    <source>
        <dbReference type="ARBA" id="ARBA00044900"/>
    </source>
</evidence>
<dbReference type="Pfam" id="PF07690">
    <property type="entry name" value="MFS_1"/>
    <property type="match status" value="1"/>
</dbReference>
<evidence type="ECO:0000256" key="9">
    <source>
        <dbReference type="ARBA" id="ARBA00044876"/>
    </source>
</evidence>
<sequence length="442" mass="47390">MTTAAPEARSTRRAVSVWAAAVAVYLLAVFHRSSLSVAGLIAADRFDISASQLSTFTMIQLLVYASMQIPVGLMLDRFGPRRMLLVGLSVLTLAQLGFAFAGTYQAGIIARVFVGMGDAMIFISVLRLVSTWFAPLRIPVVTQVTGLVGQLGAVAAAVPMTMAFQRFGWTDTYLVTAGLGVVLGAWLYLIVRDTPEQRVVRGPSISARAVVDGLRSSWRQPGTRLAFWTHFSLQYGATTLALLWGFPFFVRGQGVSETTAGLLLTLLTVATMISGPIVGVLVGRRPFHRSTLVLVILASLVAAWTAVLAWPGPAPLWLLVLLVCAVGVGGPGSMVAFDFARTFNPPERLGSATGIVNQGGFIASLLSILGIGLVLDVLTPGTSSNYSASSFTWAMCVQYVLWTIGATQIVRYRRKARTDLAERDPQAYEQLRSGGRVLAPQH</sequence>
<feature type="transmembrane region" description="Helical" evidence="26">
    <location>
        <begin position="391"/>
        <end position="410"/>
    </location>
</feature>
<gene>
    <name evidence="28" type="ORF">L0C25_08615</name>
</gene>
<comment type="catalytic activity">
    <reaction evidence="11">
        <text>L-alpha-aminoacyl-L-arginine(out) = L-alpha-aminoacyl-L-arginine(in)</text>
        <dbReference type="Rhea" id="RHEA:79367"/>
        <dbReference type="ChEBI" id="CHEBI:229968"/>
    </reaction>
</comment>
<reference evidence="28" key="1">
    <citation type="submission" date="2022-01" db="EMBL/GenBank/DDBJ databases">
        <title>Nocardioidaceae gen. sp. A5X3R13.</title>
        <authorList>
            <person name="Lopez Marin M.A."/>
            <person name="Uhlik O."/>
        </authorList>
    </citation>
    <scope>NUCLEOTIDE SEQUENCE</scope>
    <source>
        <strain evidence="28">A5X3R13</strain>
    </source>
</reference>
<evidence type="ECO:0000256" key="4">
    <source>
        <dbReference type="ARBA" id="ARBA00022448"/>
    </source>
</evidence>
<evidence type="ECO:0000256" key="10">
    <source>
        <dbReference type="ARBA" id="ARBA00044878"/>
    </source>
</evidence>
<dbReference type="SUPFAM" id="SSF103473">
    <property type="entry name" value="MFS general substrate transporter"/>
    <property type="match status" value="1"/>
</dbReference>
<dbReference type="RefSeq" id="WP_271636067.1">
    <property type="nucleotide sequence ID" value="NZ_CP094970.1"/>
</dbReference>
<comment type="catalytic activity">
    <reaction evidence="13">
        <text>L-lysyl-L-alpha-amino acid(out) = L-lysyl-L-alpha-amino acid(in)</text>
        <dbReference type="Rhea" id="RHEA:79387"/>
        <dbReference type="ChEBI" id="CHEBI:229965"/>
    </reaction>
</comment>
<feature type="transmembrane region" description="Helical" evidence="26">
    <location>
        <begin position="225"/>
        <end position="250"/>
    </location>
</feature>
<evidence type="ECO:0000313" key="28">
    <source>
        <dbReference type="EMBL" id="UYM07123.1"/>
    </source>
</evidence>
<comment type="similarity">
    <text evidence="3">Belongs to the major facilitator superfamily.</text>
</comment>
<dbReference type="InterPro" id="IPR052187">
    <property type="entry name" value="MFSD1"/>
</dbReference>
<comment type="catalytic activity">
    <reaction evidence="16">
        <text>L-arginyl-L-alpha-amino acid(out) = L-arginyl-L-alpha-amino acid(in)</text>
        <dbReference type="Rhea" id="RHEA:79371"/>
        <dbReference type="ChEBI" id="CHEBI:84315"/>
    </reaction>
</comment>
<evidence type="ECO:0000256" key="19">
    <source>
        <dbReference type="ARBA" id="ARBA00044912"/>
    </source>
</evidence>
<evidence type="ECO:0000256" key="14">
    <source>
        <dbReference type="ARBA" id="ARBA00044893"/>
    </source>
</evidence>
<dbReference type="EMBL" id="CP094970">
    <property type="protein sequence ID" value="UYM07123.1"/>
    <property type="molecule type" value="Genomic_DNA"/>
</dbReference>
<organism evidence="28 29">
    <name type="scientific">Solicola gregarius</name>
    <dbReference type="NCBI Taxonomy" id="2908642"/>
    <lineage>
        <taxon>Bacteria</taxon>
        <taxon>Bacillati</taxon>
        <taxon>Actinomycetota</taxon>
        <taxon>Actinomycetes</taxon>
        <taxon>Propionibacteriales</taxon>
        <taxon>Nocardioidaceae</taxon>
        <taxon>Solicola</taxon>
    </lineage>
</organism>
<evidence type="ECO:0000256" key="26">
    <source>
        <dbReference type="SAM" id="Phobius"/>
    </source>
</evidence>
<keyword evidence="29" id="KW-1185">Reference proteome</keyword>
<comment type="catalytic activity">
    <reaction evidence="21">
        <text>L-lysyl-glycine(out) = L-lysyl-glycine(in)</text>
        <dbReference type="Rhea" id="RHEA:79407"/>
        <dbReference type="ChEBI" id="CHEBI:191202"/>
    </reaction>
</comment>
<comment type="catalytic activity">
    <reaction evidence="15">
        <text>L-aspartyl-L-lysine(out) = L-aspartyl-L-lysine(in)</text>
        <dbReference type="Rhea" id="RHEA:79411"/>
        <dbReference type="ChEBI" id="CHEBI:229953"/>
    </reaction>
</comment>
<evidence type="ECO:0000256" key="21">
    <source>
        <dbReference type="ARBA" id="ARBA00044924"/>
    </source>
</evidence>
<evidence type="ECO:0000256" key="15">
    <source>
        <dbReference type="ARBA" id="ARBA00044898"/>
    </source>
</evidence>
<evidence type="ECO:0000256" key="8">
    <source>
        <dbReference type="ARBA" id="ARBA00023228"/>
    </source>
</evidence>
<evidence type="ECO:0000256" key="25">
    <source>
        <dbReference type="ARBA" id="ARBA00046376"/>
    </source>
</evidence>
<evidence type="ECO:0000256" key="3">
    <source>
        <dbReference type="ARBA" id="ARBA00008335"/>
    </source>
</evidence>
<feature type="transmembrane region" description="Helical" evidence="26">
    <location>
        <begin position="316"/>
        <end position="340"/>
    </location>
</feature>
<feature type="transmembrane region" description="Helical" evidence="26">
    <location>
        <begin position="50"/>
        <end position="71"/>
    </location>
</feature>
<dbReference type="InterPro" id="IPR020846">
    <property type="entry name" value="MFS_dom"/>
</dbReference>
<comment type="subcellular location">
    <subcellularLocation>
        <location evidence="2">Cell membrane</location>
        <topology evidence="2">Multi-pass membrane protein</topology>
    </subcellularLocation>
    <subcellularLocation>
        <location evidence="1">Lysosome membrane</location>
        <topology evidence="1">Multi-pass membrane protein</topology>
    </subcellularLocation>
</comment>
<evidence type="ECO:0000256" key="18">
    <source>
        <dbReference type="ARBA" id="ARBA00044903"/>
    </source>
</evidence>
<dbReference type="GO" id="GO:0022857">
    <property type="term" value="F:transmembrane transporter activity"/>
    <property type="evidence" value="ECO:0007669"/>
    <property type="project" value="InterPro"/>
</dbReference>
<proteinExistence type="inferred from homology"/>
<evidence type="ECO:0000256" key="7">
    <source>
        <dbReference type="ARBA" id="ARBA00023136"/>
    </source>
</evidence>
<keyword evidence="4" id="KW-0813">Transport</keyword>
<comment type="catalytic activity">
    <reaction evidence="10">
        <text>L-histidyl-glycine(out) = L-histidyl-glycine(in)</text>
        <dbReference type="Rhea" id="RHEA:79395"/>
        <dbReference type="ChEBI" id="CHEBI:229957"/>
    </reaction>
</comment>
<feature type="transmembrane region" description="Helical" evidence="26">
    <location>
        <begin position="361"/>
        <end position="379"/>
    </location>
</feature>
<evidence type="ECO:0000256" key="12">
    <source>
        <dbReference type="ARBA" id="ARBA00044884"/>
    </source>
</evidence>
<dbReference type="CDD" id="cd06174">
    <property type="entry name" value="MFS"/>
    <property type="match status" value="1"/>
</dbReference>
<dbReference type="KEGG" id="sgrg:L0C25_08615"/>
<evidence type="ECO:0000259" key="27">
    <source>
        <dbReference type="PROSITE" id="PS50850"/>
    </source>
</evidence>
<evidence type="ECO:0000256" key="13">
    <source>
        <dbReference type="ARBA" id="ARBA00044891"/>
    </source>
</evidence>
<dbReference type="GO" id="GO:0005765">
    <property type="term" value="C:lysosomal membrane"/>
    <property type="evidence" value="ECO:0007669"/>
    <property type="project" value="UniProtKB-SubCell"/>
</dbReference>
<feature type="transmembrane region" description="Helical" evidence="26">
    <location>
        <begin position="83"/>
        <end position="102"/>
    </location>
</feature>
<comment type="subunit">
    <text evidence="25">Homodimer. Interacts with lysosomal protein GLMP (via lumenal domain); the interaction starts while both proteins are still in the endoplasmic reticulum and is required for stabilization of MFSD1 in lysosomes but has no direct effect on its targeting to lysosomes or transporter activity.</text>
</comment>
<comment type="catalytic activity">
    <reaction evidence="9">
        <text>L-lysyl-L-alanine(out) = L-lysyl-L-alanine(in)</text>
        <dbReference type="Rhea" id="RHEA:79399"/>
        <dbReference type="ChEBI" id="CHEBI:229954"/>
    </reaction>
</comment>
<feature type="transmembrane region" description="Helical" evidence="26">
    <location>
        <begin position="108"/>
        <end position="128"/>
    </location>
</feature>
<comment type="catalytic activity">
    <reaction evidence="12">
        <text>L-alpha-aminoacyl-L-histidine(out) = L-alpha-aminoacyl-L-histidine(in)</text>
        <dbReference type="Rhea" id="RHEA:79375"/>
        <dbReference type="ChEBI" id="CHEBI:229967"/>
    </reaction>
</comment>
<comment type="catalytic activity">
    <reaction evidence="14">
        <text>L-alpha-aminoacyl-L-lysine(out) = L-alpha-aminoacyl-L-lysine(in)</text>
        <dbReference type="Rhea" id="RHEA:79383"/>
        <dbReference type="ChEBI" id="CHEBI:229966"/>
    </reaction>
</comment>
<evidence type="ECO:0000256" key="11">
    <source>
        <dbReference type="ARBA" id="ARBA00044881"/>
    </source>
</evidence>
<keyword evidence="5 26" id="KW-0812">Transmembrane</keyword>
<dbReference type="PANTHER" id="PTHR23512">
    <property type="entry name" value="MAJOR FACILITATOR SUPERFAMILY DOMAIN-CONTAINING PROTEIN 1"/>
    <property type="match status" value="1"/>
</dbReference>
<dbReference type="PANTHER" id="PTHR23512:SF3">
    <property type="entry name" value="MAJOR FACILITATOR SUPERFAMILY DOMAIN-CONTAINING PROTEIN 1"/>
    <property type="match status" value="1"/>
</dbReference>
<dbReference type="Proteomes" id="UP001164390">
    <property type="component" value="Chromosome"/>
</dbReference>
<evidence type="ECO:0000256" key="5">
    <source>
        <dbReference type="ARBA" id="ARBA00022692"/>
    </source>
</evidence>
<evidence type="ECO:0000256" key="22">
    <source>
        <dbReference type="ARBA" id="ARBA00044985"/>
    </source>
</evidence>
<accession>A0AA46YNZ0</accession>
<comment type="catalytic activity">
    <reaction evidence="18">
        <text>L-arginyl-glycine(out) = L-arginyl-glycine(in)</text>
        <dbReference type="Rhea" id="RHEA:79391"/>
        <dbReference type="ChEBI" id="CHEBI:229955"/>
    </reaction>
</comment>
<comment type="catalytic activity">
    <reaction evidence="17">
        <text>L-lysyl-L-lysine(out) = L-lysyl-L-lysine(in)</text>
        <dbReference type="Rhea" id="RHEA:79403"/>
        <dbReference type="ChEBI" id="CHEBI:229956"/>
    </reaction>
</comment>
<dbReference type="Gene3D" id="1.20.1250.20">
    <property type="entry name" value="MFS general substrate transporter like domains"/>
    <property type="match status" value="2"/>
</dbReference>
<keyword evidence="7 26" id="KW-0472">Membrane</keyword>
<dbReference type="InterPro" id="IPR036259">
    <property type="entry name" value="MFS_trans_sf"/>
</dbReference>
<keyword evidence="6 26" id="KW-1133">Transmembrane helix</keyword>
<evidence type="ECO:0000256" key="1">
    <source>
        <dbReference type="ARBA" id="ARBA00004155"/>
    </source>
</evidence>
<evidence type="ECO:0000256" key="2">
    <source>
        <dbReference type="ARBA" id="ARBA00004651"/>
    </source>
</evidence>